<accession>A0A8J9X1P6</accession>
<gene>
    <name evidence="3" type="ORF">PTTT1_LOCUS12779</name>
</gene>
<feature type="region of interest" description="Disordered" evidence="2">
    <location>
        <begin position="1"/>
        <end position="105"/>
    </location>
</feature>
<evidence type="ECO:0000256" key="1">
    <source>
        <dbReference type="SAM" id="Coils"/>
    </source>
</evidence>
<feature type="compositionally biased region" description="Polar residues" evidence="2">
    <location>
        <begin position="35"/>
        <end position="44"/>
    </location>
</feature>
<dbReference type="Proteomes" id="UP000836788">
    <property type="component" value="Chromosome 13"/>
</dbReference>
<sequence length="306" mass="33350">MSSGNSFVRQAISRFDETKLEESPKSFTPFPRTVAQASPRTVAQASPRPVAQPWPKPVAEPWPKSVASSPPVASPPLATPPSSSSSKNVVKTVPKSFPKDPTEFTRNMNDAQARTLLRDMVRDLLGEVDILRQRLAETETKLRESRAEVKQLDLSAAFNVQTLNQTSSGTNSAPRVADPHDAARTEALIEALRNATKTTDIPELSAQDVSSEEATELVIHSLLENVRRTAQDNESLTKKNDALQDKVWDLTAENEVHELKIAALETHFKTINKSRQGIVTRLTNKSKQGLANGSPTAAGTSAAKRS</sequence>
<reference evidence="3" key="1">
    <citation type="submission" date="2022-02" db="EMBL/GenBank/DDBJ databases">
        <authorList>
            <person name="Giguere J D."/>
        </authorList>
    </citation>
    <scope>NUCLEOTIDE SEQUENCE</scope>
    <source>
        <strain evidence="3">CCAP 1055/1</strain>
    </source>
</reference>
<evidence type="ECO:0000313" key="3">
    <source>
        <dbReference type="EMBL" id="CAG9280280.1"/>
    </source>
</evidence>
<name>A0A8J9X1P6_PHATR</name>
<organism evidence="3">
    <name type="scientific">Phaeodactylum tricornutum</name>
    <name type="common">Diatom</name>
    <dbReference type="NCBI Taxonomy" id="2850"/>
    <lineage>
        <taxon>Eukaryota</taxon>
        <taxon>Sar</taxon>
        <taxon>Stramenopiles</taxon>
        <taxon>Ochrophyta</taxon>
        <taxon>Bacillariophyta</taxon>
        <taxon>Bacillariophyceae</taxon>
        <taxon>Bacillariophycidae</taxon>
        <taxon>Naviculales</taxon>
        <taxon>Phaeodactylaceae</taxon>
        <taxon>Phaeodactylum</taxon>
    </lineage>
</organism>
<feature type="compositionally biased region" description="Low complexity" evidence="2">
    <location>
        <begin position="80"/>
        <end position="96"/>
    </location>
</feature>
<dbReference type="AlphaFoldDB" id="A0A8J9X1P6"/>
<dbReference type="EMBL" id="OU594954">
    <property type="protein sequence ID" value="CAG9280280.1"/>
    <property type="molecule type" value="Genomic_DNA"/>
</dbReference>
<feature type="region of interest" description="Disordered" evidence="2">
    <location>
        <begin position="284"/>
        <end position="306"/>
    </location>
</feature>
<evidence type="ECO:0000256" key="2">
    <source>
        <dbReference type="SAM" id="MobiDB-lite"/>
    </source>
</evidence>
<protein>
    <submittedName>
        <fullName evidence="3">Uncharacterized protein</fullName>
    </submittedName>
</protein>
<feature type="compositionally biased region" description="Polar residues" evidence="2">
    <location>
        <begin position="284"/>
        <end position="299"/>
    </location>
</feature>
<feature type="compositionally biased region" description="Basic and acidic residues" evidence="2">
    <location>
        <begin position="14"/>
        <end position="24"/>
    </location>
</feature>
<keyword evidence="1" id="KW-0175">Coiled coil</keyword>
<feature type="coiled-coil region" evidence="1">
    <location>
        <begin position="121"/>
        <end position="155"/>
    </location>
</feature>
<feature type="compositionally biased region" description="Pro residues" evidence="2">
    <location>
        <begin position="50"/>
        <end position="60"/>
    </location>
</feature>
<feature type="coiled-coil region" evidence="1">
    <location>
        <begin position="219"/>
        <end position="253"/>
    </location>
</feature>
<proteinExistence type="predicted"/>